<reference evidence="5 6" key="1">
    <citation type="submission" date="2023-09" db="EMBL/GenBank/DDBJ databases">
        <authorList>
            <person name="Rey-Velasco X."/>
        </authorList>
    </citation>
    <scope>NUCLEOTIDE SEQUENCE [LARGE SCALE GENOMIC DNA]</scope>
    <source>
        <strain evidence="5 6">W409</strain>
    </source>
</reference>
<dbReference type="CDD" id="cd06270">
    <property type="entry name" value="PBP1_GalS-like"/>
    <property type="match status" value="1"/>
</dbReference>
<dbReference type="Gene3D" id="1.10.260.40">
    <property type="entry name" value="lambda repressor-like DNA-binding domains"/>
    <property type="match status" value="1"/>
</dbReference>
<comment type="caution">
    <text evidence="5">The sequence shown here is derived from an EMBL/GenBank/DDBJ whole genome shotgun (WGS) entry which is preliminary data.</text>
</comment>
<sequence length="333" mass="37059">MATIYEVSKAAGVSLATVSRVINKNAVVSAKTREKVEQAMLDLGYRPNTIAQSLASSKSNSVGVLVSELDSPFFGEMMSGIETELRRAGKQVIFAAGHNTEKIEKESIEFLLSRFCDALIIHVEETPEEYLQQLSEGKVPIYLINRVLDSMKNRCVHMNNELGGYRATKFALDNGHTQIAYIAGPQQKEDAMERLRGYQQALTESGIDFDDSLIVYGDYSEQSGSDCYKQLVDKPKKFSALICGNDEMASGAMKQARDEGVDIPNDLSIIGFDNTSFAQYLYPQLTTIDNPIGQMGQMAACMVLNDVYGHKHAIQRYFEPELVKRKSLIQYTE</sequence>
<dbReference type="PANTHER" id="PTHR30146">
    <property type="entry name" value="LACI-RELATED TRANSCRIPTIONAL REPRESSOR"/>
    <property type="match status" value="1"/>
</dbReference>
<dbReference type="GO" id="GO:0003700">
    <property type="term" value="F:DNA-binding transcription factor activity"/>
    <property type="evidence" value="ECO:0007669"/>
    <property type="project" value="TreeGrafter"/>
</dbReference>
<dbReference type="InterPro" id="IPR000843">
    <property type="entry name" value="HTH_LacI"/>
</dbReference>
<evidence type="ECO:0000256" key="2">
    <source>
        <dbReference type="ARBA" id="ARBA00023125"/>
    </source>
</evidence>
<dbReference type="SUPFAM" id="SSF47413">
    <property type="entry name" value="lambda repressor-like DNA-binding domains"/>
    <property type="match status" value="1"/>
</dbReference>
<keyword evidence="6" id="KW-1185">Reference proteome</keyword>
<dbReference type="PRINTS" id="PR00036">
    <property type="entry name" value="HTHLACI"/>
</dbReference>
<keyword evidence="3" id="KW-0804">Transcription</keyword>
<dbReference type="EMBL" id="JAVRIE010000001">
    <property type="protein sequence ID" value="MDT0581217.1"/>
    <property type="molecule type" value="Genomic_DNA"/>
</dbReference>
<organism evidence="5 6">
    <name type="scientific">Brumicola blandensis</name>
    <dbReference type="NCBI Taxonomy" id="3075611"/>
    <lineage>
        <taxon>Bacteria</taxon>
        <taxon>Pseudomonadati</taxon>
        <taxon>Pseudomonadota</taxon>
        <taxon>Gammaproteobacteria</taxon>
        <taxon>Alteromonadales</taxon>
        <taxon>Alteromonadaceae</taxon>
        <taxon>Brumicola</taxon>
    </lineage>
</organism>
<dbReference type="Pfam" id="PF13377">
    <property type="entry name" value="Peripla_BP_3"/>
    <property type="match status" value="1"/>
</dbReference>
<proteinExistence type="predicted"/>
<evidence type="ECO:0000259" key="4">
    <source>
        <dbReference type="PROSITE" id="PS50932"/>
    </source>
</evidence>
<evidence type="ECO:0000313" key="5">
    <source>
        <dbReference type="EMBL" id="MDT0581217.1"/>
    </source>
</evidence>
<dbReference type="PANTHER" id="PTHR30146:SF109">
    <property type="entry name" value="HTH-TYPE TRANSCRIPTIONAL REGULATOR GALS"/>
    <property type="match status" value="1"/>
</dbReference>
<gene>
    <name evidence="5" type="ORF">RM544_01580</name>
</gene>
<dbReference type="Proteomes" id="UP001249020">
    <property type="component" value="Unassembled WGS sequence"/>
</dbReference>
<dbReference type="AlphaFoldDB" id="A0AAW8QW09"/>
<dbReference type="SUPFAM" id="SSF53822">
    <property type="entry name" value="Periplasmic binding protein-like I"/>
    <property type="match status" value="1"/>
</dbReference>
<dbReference type="SMART" id="SM00354">
    <property type="entry name" value="HTH_LACI"/>
    <property type="match status" value="1"/>
</dbReference>
<evidence type="ECO:0000256" key="1">
    <source>
        <dbReference type="ARBA" id="ARBA00023015"/>
    </source>
</evidence>
<dbReference type="Gene3D" id="3.40.50.2300">
    <property type="match status" value="2"/>
</dbReference>
<dbReference type="RefSeq" id="WP_311360029.1">
    <property type="nucleotide sequence ID" value="NZ_JAVRIE010000001.1"/>
</dbReference>
<name>A0AAW8QW09_9ALTE</name>
<keyword evidence="1" id="KW-0805">Transcription regulation</keyword>
<dbReference type="InterPro" id="IPR010982">
    <property type="entry name" value="Lambda_DNA-bd_dom_sf"/>
</dbReference>
<evidence type="ECO:0000313" key="6">
    <source>
        <dbReference type="Proteomes" id="UP001249020"/>
    </source>
</evidence>
<accession>A0AAW8QW09</accession>
<protein>
    <submittedName>
        <fullName evidence="5">LacI family DNA-binding transcriptional regulator</fullName>
    </submittedName>
</protein>
<feature type="domain" description="HTH lacI-type" evidence="4">
    <location>
        <begin position="2"/>
        <end position="56"/>
    </location>
</feature>
<keyword evidence="2 5" id="KW-0238">DNA-binding</keyword>
<dbReference type="CDD" id="cd01392">
    <property type="entry name" value="HTH_LacI"/>
    <property type="match status" value="1"/>
</dbReference>
<dbReference type="InterPro" id="IPR028082">
    <property type="entry name" value="Peripla_BP_I"/>
</dbReference>
<dbReference type="Pfam" id="PF00356">
    <property type="entry name" value="LacI"/>
    <property type="match status" value="1"/>
</dbReference>
<dbReference type="GO" id="GO:0000976">
    <property type="term" value="F:transcription cis-regulatory region binding"/>
    <property type="evidence" value="ECO:0007669"/>
    <property type="project" value="TreeGrafter"/>
</dbReference>
<dbReference type="InterPro" id="IPR046335">
    <property type="entry name" value="LacI/GalR-like_sensor"/>
</dbReference>
<dbReference type="PROSITE" id="PS50932">
    <property type="entry name" value="HTH_LACI_2"/>
    <property type="match status" value="1"/>
</dbReference>
<evidence type="ECO:0000256" key="3">
    <source>
        <dbReference type="ARBA" id="ARBA00023163"/>
    </source>
</evidence>